<dbReference type="Pfam" id="PF13561">
    <property type="entry name" value="adh_short_C2"/>
    <property type="match status" value="1"/>
</dbReference>
<dbReference type="PANTHER" id="PTHR43180:SF30">
    <property type="entry name" value="MOMILACTONE A SYNTHASE"/>
    <property type="match status" value="1"/>
</dbReference>
<dbReference type="GO" id="GO:0016491">
    <property type="term" value="F:oxidoreductase activity"/>
    <property type="evidence" value="ECO:0007669"/>
    <property type="project" value="UniProtKB-KW"/>
</dbReference>
<dbReference type="InterPro" id="IPR002347">
    <property type="entry name" value="SDR_fam"/>
</dbReference>
<keyword evidence="2" id="KW-0560">Oxidoreductase</keyword>
<name>A0A5J5AUP5_9ASTE</name>
<dbReference type="OrthoDB" id="294295at2759"/>
<evidence type="ECO:0000256" key="1">
    <source>
        <dbReference type="ARBA" id="ARBA00006484"/>
    </source>
</evidence>
<dbReference type="EMBL" id="CM018041">
    <property type="protein sequence ID" value="KAA8534633.1"/>
    <property type="molecule type" value="Genomic_DNA"/>
</dbReference>
<reference evidence="4 5" key="1">
    <citation type="submission" date="2019-09" db="EMBL/GenBank/DDBJ databases">
        <title>A chromosome-level genome assembly of the Chinese tupelo Nyssa sinensis.</title>
        <authorList>
            <person name="Yang X."/>
            <person name="Kang M."/>
            <person name="Yang Y."/>
            <person name="Xiong H."/>
            <person name="Wang M."/>
            <person name="Zhang Z."/>
            <person name="Wang Z."/>
            <person name="Wu H."/>
            <person name="Ma T."/>
            <person name="Liu J."/>
            <person name="Xi Z."/>
        </authorList>
    </citation>
    <scope>NUCLEOTIDE SEQUENCE [LARGE SCALE GENOMIC DNA]</scope>
    <source>
        <strain evidence="4">J267</strain>
        <tissue evidence="4">Leaf</tissue>
    </source>
</reference>
<accession>A0A5J5AUP5</accession>
<dbReference type="InterPro" id="IPR036291">
    <property type="entry name" value="NAD(P)-bd_dom_sf"/>
</dbReference>
<protein>
    <submittedName>
        <fullName evidence="4">Uncharacterized protein</fullName>
    </submittedName>
</protein>
<keyword evidence="5" id="KW-1185">Reference proteome</keyword>
<evidence type="ECO:0000256" key="3">
    <source>
        <dbReference type="RuleBase" id="RU000363"/>
    </source>
</evidence>
<dbReference type="Pfam" id="PF00106">
    <property type="entry name" value="adh_short"/>
    <property type="match status" value="1"/>
</dbReference>
<gene>
    <name evidence="4" type="ORF">F0562_032108</name>
</gene>
<evidence type="ECO:0000313" key="4">
    <source>
        <dbReference type="EMBL" id="KAA8534633.1"/>
    </source>
</evidence>
<dbReference type="InterPro" id="IPR020904">
    <property type="entry name" value="Sc_DH/Rdtase_CS"/>
</dbReference>
<dbReference type="Proteomes" id="UP000325577">
    <property type="component" value="Linkage Group LG18"/>
</dbReference>
<dbReference type="PRINTS" id="PR00080">
    <property type="entry name" value="SDRFAMILY"/>
</dbReference>
<dbReference type="AlphaFoldDB" id="A0A5J5AUP5"/>
<evidence type="ECO:0000256" key="2">
    <source>
        <dbReference type="ARBA" id="ARBA00023002"/>
    </source>
</evidence>
<organism evidence="4 5">
    <name type="scientific">Nyssa sinensis</name>
    <dbReference type="NCBI Taxonomy" id="561372"/>
    <lineage>
        <taxon>Eukaryota</taxon>
        <taxon>Viridiplantae</taxon>
        <taxon>Streptophyta</taxon>
        <taxon>Embryophyta</taxon>
        <taxon>Tracheophyta</taxon>
        <taxon>Spermatophyta</taxon>
        <taxon>Magnoliopsida</taxon>
        <taxon>eudicotyledons</taxon>
        <taxon>Gunneridae</taxon>
        <taxon>Pentapetalae</taxon>
        <taxon>asterids</taxon>
        <taxon>Cornales</taxon>
        <taxon>Nyssaceae</taxon>
        <taxon>Nyssa</taxon>
    </lineage>
</organism>
<dbReference type="PROSITE" id="PS00061">
    <property type="entry name" value="ADH_SHORT"/>
    <property type="match status" value="1"/>
</dbReference>
<dbReference type="Gene3D" id="3.40.50.720">
    <property type="entry name" value="NAD(P)-binding Rossmann-like Domain"/>
    <property type="match status" value="2"/>
</dbReference>
<dbReference type="SUPFAM" id="SSF51735">
    <property type="entry name" value="NAD(P)-binding Rossmann-fold domains"/>
    <property type="match status" value="1"/>
</dbReference>
<sequence length="412" mass="44750">MHVMAALGRVKYESNDLEAQIQLQLMDTTEEANQIYLALDRDFYTNLEPHLINSTTSAYIRGYLVIDANVITEDMVTSTLRANGVVVYRTHVARIDRALLFEDHSVPCLRTNTLSFLIGPFTRTMAKQSKSHIPTIAPTATHLEDDFLADDLEQLYIPNPPHPTPTADVSSSSFVPLGLTLVDLDTRARSGTNIWGCSGSRELVLEAAMGAYGRGACGDIHDNLAQSVCKDLDPKSASFVHCDVTKEIEVENAVNTAVAKYGKLDIMFNNAGIGGVAKLNVLDIEKAEFEQVINVNLISGGSSHAYTSSKHAVLGLTRNIAVELGRYGIRVNCVSPYLVSTPLAKNFLKMDDEGFNSVYSNLKGAVLKLEDVAEAGLYLGSDDSKYVSGPNLIVDGGFSIVNSGFCLFKQST</sequence>
<comment type="similarity">
    <text evidence="1 3">Belongs to the short-chain dehydrogenases/reductases (SDR) family.</text>
</comment>
<proteinExistence type="inferred from homology"/>
<evidence type="ECO:0000313" key="5">
    <source>
        <dbReference type="Proteomes" id="UP000325577"/>
    </source>
</evidence>
<dbReference type="PANTHER" id="PTHR43180">
    <property type="entry name" value="3-OXOACYL-(ACYL-CARRIER-PROTEIN) REDUCTASE (AFU_ORTHOLOGUE AFUA_6G11210)"/>
    <property type="match status" value="1"/>
</dbReference>